<dbReference type="InterPro" id="IPR009030">
    <property type="entry name" value="Growth_fac_rcpt_cys_sf"/>
</dbReference>
<dbReference type="CDD" id="cd02248">
    <property type="entry name" value="Peptidase_C1A"/>
    <property type="match status" value="1"/>
</dbReference>
<dbReference type="SMART" id="SM00645">
    <property type="entry name" value="Pept_C1"/>
    <property type="match status" value="1"/>
</dbReference>
<dbReference type="Proteomes" id="UP001642409">
    <property type="component" value="Unassembled WGS sequence"/>
</dbReference>
<keyword evidence="2" id="KW-1133">Transmembrane helix</keyword>
<evidence type="ECO:0000313" key="5">
    <source>
        <dbReference type="Proteomes" id="UP001642409"/>
    </source>
</evidence>
<sequence length="2380" mass="255868">MLLILLTKQTNQYIHSLNSLSTDFCAADNPFQHQVMYESMDLREASVVTKPKNQGACNSSYAFQTIALLETSMLNDITKLSSFWQTEAQKSTFSLSEQFLMSNSFVGCYYCNGGSLGSAMRLLQKSGKTVDLTSNFPYDFQYYQSQWNNFNGMASKIFPTNYFVPAQSFSNSGSNKDSCDSSNSSTLLVRLYDDSSAPFDQTVQNDIKSILSRGFAVAIQMITNDDFINFNGGQVIHSDCDLFQTNHSVVIIGFGKKQNKYVWVVKNSYGEEWGDKGYFFIEIGMNSFCAEHSAYTVISKDYDVNSITRLNRGTLNRQLTHTLDCDQLFTNLSGVITCVGSCPDDYKYTQDGLECLQKCPDAAPYANEQLSNMCQDVCSTGAYYIAVMLQNQGKQAHFCTDSCTLHVVNTSNQNSMQCVDKCPDDLPFSDSGKCVARCMSGAYQVFSSLSQTLVCQSSCSLYVFNTTNSNSKQCLSSCPSGSPYSDAGLCSARCASGNYSNSTGSFVCQGACANYFIVNASNSNSKQCVDSCPQGQTPSNQQCVGGCTTDAPYKEASSCVARCSTGTYEASGSDLICVSSCSGMYITNTSNQNSKKCITVCTSDVPYYEIGACVVKCTTGSYHVVSGATQSLVCQEACTNYVFNTSNDNSKQCMDTCPDDLPFSDSGKCVARCMSGAYQVFSSLSQTLVCQSSCSLYVFNTTNSNSKQCLSSCPSDSPYSDAGLCSARCASGNYSNSTGSFVCQGACANYFTVNASNSNSKQCVDSCPQGQTPSNQQCVGGCTTDAPYKEASSCVARCSTGAYEASGSDLICVSSCSGMYITNTSNQNSMKCITVCPSDVPYYETGACVVKCTTGSYHVVSGATQSLVCQESCANYVFNTSNDNSKQCLDTCPDDLPFSDSGKCVARCMSGAYQVFSSLSQTLVCQSSCSLYVFNTTNSNSKQCLSSCPSDSPYSDAGLCSARCTSGNYSNSTGSFVCQGACANYFTVNASNSNSKQCVDSCPQGQTPSNQQCVGGCTTDAPYKEASSCVARCSTGAYEASGSDLICVSSCSGMYITNTSNQNSMKCITVCPSDVPYYETGACVVKCTTGSYHVVSGATQSLVCQESCTNYVFNTSNDNSKQCLDTCPDDLPFSDSGKCVARCMSGAYQVFSSLSQTLVCQSSCSLYVFNTTNSNSKQCLSSCPSDSPYSDAGLCSARCTSGNYSNSTGSFVCQGACANYFTVNASNSNSKQCVDSCPQGQTPSNQQCVGGCTTDAPYKEASSCVARCSTGTYEASGSDLICVSSCSGMYITNTSNQNSKKCITVCTSDVPYYEIGACVVKCTTGSYHVVSGATQSLVCQEACTNYVFNTSNDNSKQCMDTCPDDLPFSDSGKCVARCMSGAYQVFSSLSQTLVCQSSCSLYVFNTTNSNSKQCLSSCPSDSPYSDAGLCSARCASGNYSNSTGSFVCQGACANYFIVNASNSNSKQCVDSCPQGQTPSNQQCVGGCTTDAPYKEASSCVARCSTGTYEASGSDLICVSSCSGMYITNTSNQNSKKCITVCTSDVPYYEIGACVVKCTTGSYHVVSGATQSLVCQEACTNYVFNTSNDNSKQCMDTCPDDLPFSDSGKCVARCMSGAYQVFSSLSQTLVCQSSCSLYVFNTTNSNSKQCLSSCPSDSPYSDAGLCSARCASGNYSNSTGSFVCQGACANYFIVNASNSNSKQCVDSCPQGQTPSNQQCTPNDCPADTPYIQFSSCVSRCSTGAYESRGSNMFCVASCPDMYITNSSNLDSQQCISICPTDYPYYQIGACVIRCKTGYYTFFEQEQQQFRCRDICSYYVINSSNWNSKQCFSKCPDYAPYSNTGSCVARCSSGAYQVFPTQLQTLQCQIGCVYYVLNASNQNSKQCVQTCPDPFLYSDLGLCSRRCPSGAYFVANNIFTCTSSCQVYFVTNTSNSNSKQCVDSCSQNQILVDKECVISCPSNLPYKENMSCADRCSTGAYNIINDNLVCVQSCQNMYILNTSNQNSKQCISVCPSDLPYYQVGACVIKCSTGAYNVVNAQQTLVCTDSCIYYVLNVTSWNSKQCVTQCPSAIPYSDSGNCTSRCSSSFYQVVPQSVQQLVCLSSCSQYILNASNQNSKQCLSVCPDTAPYNDFGLCSARCASGMYEIKNNALMCAQSCKTYYITNISNQNSLQCVDSCNMLLQNKECVQSCYGSQPYKEGTTCLPRCSSGMYMVQANSFICTIACTGMYITNMSNENSKQCISACPPDLPYYSPGACVAVCKFGVDGTNCKASDMNKGTVLIIVLIPVIAVIGVLVIVGILLYQRKHSVQVRSLYGDKVKIIKPKLKYTDIIRPRAIPVRNGVQLIQPGAVEKKKQKRVKKVQDFDINDQNTWFSEFRLVL</sequence>
<dbReference type="EMBL" id="CAXDID020000079">
    <property type="protein sequence ID" value="CAL6017770.1"/>
    <property type="molecule type" value="Genomic_DNA"/>
</dbReference>
<feature type="domain" description="Peptidase C1A papain C-terminal" evidence="3">
    <location>
        <begin position="36"/>
        <end position="298"/>
    </location>
</feature>
<dbReference type="InterPro" id="IPR013128">
    <property type="entry name" value="Peptidase_C1A"/>
</dbReference>
<dbReference type="InterPro" id="IPR000668">
    <property type="entry name" value="Peptidase_C1A_C"/>
</dbReference>
<keyword evidence="5" id="KW-1185">Reference proteome</keyword>
<keyword evidence="2" id="KW-0812">Transmembrane</keyword>
<proteinExistence type="inferred from homology"/>
<gene>
    <name evidence="4" type="ORF">HINF_LOCUS26146</name>
</gene>
<accession>A0ABP1IK72</accession>
<comment type="similarity">
    <text evidence="1">Belongs to the peptidase C1 family.</text>
</comment>
<evidence type="ECO:0000259" key="3">
    <source>
        <dbReference type="SMART" id="SM00645"/>
    </source>
</evidence>
<feature type="transmembrane region" description="Helical" evidence="2">
    <location>
        <begin position="2279"/>
        <end position="2302"/>
    </location>
</feature>
<evidence type="ECO:0000256" key="2">
    <source>
        <dbReference type="SAM" id="Phobius"/>
    </source>
</evidence>
<dbReference type="PANTHER" id="PTHR12411">
    <property type="entry name" value="CYSTEINE PROTEASE FAMILY C1-RELATED"/>
    <property type="match status" value="1"/>
</dbReference>
<dbReference type="InterPro" id="IPR039417">
    <property type="entry name" value="Peptidase_C1A_papain-like"/>
</dbReference>
<dbReference type="InterPro" id="IPR038765">
    <property type="entry name" value="Papain-like_cys_pep_sf"/>
</dbReference>
<comment type="caution">
    <text evidence="4">The sequence shown here is derived from an EMBL/GenBank/DDBJ whole genome shotgun (WGS) entry which is preliminary data.</text>
</comment>
<evidence type="ECO:0000313" key="4">
    <source>
        <dbReference type="EMBL" id="CAL6017770.1"/>
    </source>
</evidence>
<organism evidence="4 5">
    <name type="scientific">Hexamita inflata</name>
    <dbReference type="NCBI Taxonomy" id="28002"/>
    <lineage>
        <taxon>Eukaryota</taxon>
        <taxon>Metamonada</taxon>
        <taxon>Diplomonadida</taxon>
        <taxon>Hexamitidae</taxon>
        <taxon>Hexamitinae</taxon>
        <taxon>Hexamita</taxon>
    </lineage>
</organism>
<dbReference type="SUPFAM" id="SSF54001">
    <property type="entry name" value="Cysteine proteinases"/>
    <property type="match status" value="1"/>
</dbReference>
<dbReference type="SUPFAM" id="SSF57184">
    <property type="entry name" value="Growth factor receptor domain"/>
    <property type="match status" value="4"/>
</dbReference>
<dbReference type="Gene3D" id="3.90.70.10">
    <property type="entry name" value="Cysteine proteinases"/>
    <property type="match status" value="1"/>
</dbReference>
<keyword evidence="2" id="KW-0472">Membrane</keyword>
<dbReference type="PROSITE" id="PS00639">
    <property type="entry name" value="THIOL_PROTEASE_HIS"/>
    <property type="match status" value="1"/>
</dbReference>
<name>A0ABP1IK72_9EUKA</name>
<reference evidence="4 5" key="1">
    <citation type="submission" date="2024-07" db="EMBL/GenBank/DDBJ databases">
        <authorList>
            <person name="Akdeniz Z."/>
        </authorList>
    </citation>
    <scope>NUCLEOTIDE SEQUENCE [LARGE SCALE GENOMIC DNA]</scope>
</reference>
<evidence type="ECO:0000256" key="1">
    <source>
        <dbReference type="ARBA" id="ARBA00008455"/>
    </source>
</evidence>
<dbReference type="InterPro" id="IPR025660">
    <property type="entry name" value="Pept_his_AS"/>
</dbReference>
<protein>
    <submittedName>
        <fullName evidence="4">Cathepsin_L</fullName>
    </submittedName>
</protein>